<keyword evidence="6" id="KW-1185">Reference proteome</keyword>
<dbReference type="PROSITE" id="PS50949">
    <property type="entry name" value="HTH_GNTR"/>
    <property type="match status" value="1"/>
</dbReference>
<dbReference type="SUPFAM" id="SSF46785">
    <property type="entry name" value="Winged helix' DNA-binding domain"/>
    <property type="match status" value="1"/>
</dbReference>
<evidence type="ECO:0000256" key="3">
    <source>
        <dbReference type="ARBA" id="ARBA00023163"/>
    </source>
</evidence>
<dbReference type="InterPro" id="IPR036390">
    <property type="entry name" value="WH_DNA-bd_sf"/>
</dbReference>
<dbReference type="Gene3D" id="1.10.10.10">
    <property type="entry name" value="Winged helix-like DNA-binding domain superfamily/Winged helix DNA-binding domain"/>
    <property type="match status" value="1"/>
</dbReference>
<name>A0A845R0Q6_9CLOT</name>
<evidence type="ECO:0000256" key="1">
    <source>
        <dbReference type="ARBA" id="ARBA00023015"/>
    </source>
</evidence>
<dbReference type="PANTHER" id="PTHR44846">
    <property type="entry name" value="MANNOSYL-D-GLYCERATE TRANSPORT/METABOLISM SYSTEM REPRESSOR MNGR-RELATED"/>
    <property type="match status" value="1"/>
</dbReference>
<dbReference type="InterPro" id="IPR028978">
    <property type="entry name" value="Chorismate_lyase_/UTRA_dom_sf"/>
</dbReference>
<keyword evidence="3" id="KW-0804">Transcription</keyword>
<dbReference type="SUPFAM" id="SSF64288">
    <property type="entry name" value="Chorismate lyase-like"/>
    <property type="match status" value="1"/>
</dbReference>
<dbReference type="PRINTS" id="PR00035">
    <property type="entry name" value="HTHGNTR"/>
</dbReference>
<comment type="caution">
    <text evidence="5">The sequence shown here is derived from an EMBL/GenBank/DDBJ whole genome shotgun (WGS) entry which is preliminary data.</text>
</comment>
<keyword evidence="2" id="KW-0238">DNA-binding</keyword>
<dbReference type="SMART" id="SM00345">
    <property type="entry name" value="HTH_GNTR"/>
    <property type="match status" value="1"/>
</dbReference>
<dbReference type="InterPro" id="IPR011663">
    <property type="entry name" value="UTRA"/>
</dbReference>
<feature type="domain" description="HTH gntR-type" evidence="4">
    <location>
        <begin position="4"/>
        <end position="72"/>
    </location>
</feature>
<accession>A0A845R0Q6</accession>
<organism evidence="5 6">
    <name type="scientific">Senegalia massiliensis</name>
    <dbReference type="NCBI Taxonomy" id="1720316"/>
    <lineage>
        <taxon>Bacteria</taxon>
        <taxon>Bacillati</taxon>
        <taxon>Bacillota</taxon>
        <taxon>Clostridia</taxon>
        <taxon>Eubacteriales</taxon>
        <taxon>Clostridiaceae</taxon>
        <taxon>Senegalia</taxon>
    </lineage>
</organism>
<protein>
    <submittedName>
        <fullName evidence="5">GntR family transcriptional regulator</fullName>
    </submittedName>
</protein>
<evidence type="ECO:0000313" key="5">
    <source>
        <dbReference type="EMBL" id="NBI07022.1"/>
    </source>
</evidence>
<dbReference type="EMBL" id="QXXA01000009">
    <property type="protein sequence ID" value="NBI07022.1"/>
    <property type="molecule type" value="Genomic_DNA"/>
</dbReference>
<dbReference type="Pfam" id="PF07702">
    <property type="entry name" value="UTRA"/>
    <property type="match status" value="1"/>
</dbReference>
<dbReference type="OrthoDB" id="457376at2"/>
<dbReference type="RefSeq" id="WP_160197486.1">
    <property type="nucleotide sequence ID" value="NZ_QXXA01000009.1"/>
</dbReference>
<dbReference type="SMART" id="SM00866">
    <property type="entry name" value="UTRA"/>
    <property type="match status" value="1"/>
</dbReference>
<dbReference type="GO" id="GO:0003677">
    <property type="term" value="F:DNA binding"/>
    <property type="evidence" value="ECO:0007669"/>
    <property type="project" value="UniProtKB-KW"/>
</dbReference>
<evidence type="ECO:0000313" key="6">
    <source>
        <dbReference type="Proteomes" id="UP000467132"/>
    </source>
</evidence>
<proteinExistence type="predicted"/>
<dbReference type="InterPro" id="IPR000524">
    <property type="entry name" value="Tscrpt_reg_HTH_GntR"/>
</dbReference>
<dbReference type="Pfam" id="PF00392">
    <property type="entry name" value="GntR"/>
    <property type="match status" value="1"/>
</dbReference>
<sequence>MAIMHKYQIIEEYIKTNIENGTFERGKPIYSELKLAEMFKVTRITVRQAISNLVSEGYLYKIKGSGTYVSDQKLVKDSLGLTSFTEDIKLLDKKPSSKVLSMEIIEASETYAKRLKIKNKDLIFKIERIRYADNEPWGYEVVLRPFHFTPNLKKEDNEKSIFEYLKKQGVNISYSDQTIEALLAHKKTAEHLRIKIGDPILLIKSITYLEEGMPLQYTKSFYRGDRYKFSNRAYRQ</sequence>
<dbReference type="CDD" id="cd07377">
    <property type="entry name" value="WHTH_GntR"/>
    <property type="match status" value="1"/>
</dbReference>
<dbReference type="InterPro" id="IPR050679">
    <property type="entry name" value="Bact_HTH_transcr_reg"/>
</dbReference>
<reference evidence="5 6" key="1">
    <citation type="submission" date="2018-08" db="EMBL/GenBank/DDBJ databases">
        <title>Murine metabolic-syndrome-specific gut microbial biobank.</title>
        <authorList>
            <person name="Liu C."/>
        </authorList>
    </citation>
    <scope>NUCLEOTIDE SEQUENCE [LARGE SCALE GENOMIC DNA]</scope>
    <source>
        <strain evidence="5 6">583</strain>
    </source>
</reference>
<dbReference type="AlphaFoldDB" id="A0A845R0Q6"/>
<dbReference type="Proteomes" id="UP000467132">
    <property type="component" value="Unassembled WGS sequence"/>
</dbReference>
<dbReference type="GO" id="GO:0003700">
    <property type="term" value="F:DNA-binding transcription factor activity"/>
    <property type="evidence" value="ECO:0007669"/>
    <property type="project" value="InterPro"/>
</dbReference>
<dbReference type="PANTHER" id="PTHR44846:SF1">
    <property type="entry name" value="MANNOSYL-D-GLYCERATE TRANSPORT_METABOLISM SYSTEM REPRESSOR MNGR-RELATED"/>
    <property type="match status" value="1"/>
</dbReference>
<keyword evidence="1" id="KW-0805">Transcription regulation</keyword>
<dbReference type="InterPro" id="IPR036388">
    <property type="entry name" value="WH-like_DNA-bd_sf"/>
</dbReference>
<evidence type="ECO:0000259" key="4">
    <source>
        <dbReference type="PROSITE" id="PS50949"/>
    </source>
</evidence>
<dbReference type="GO" id="GO:0045892">
    <property type="term" value="P:negative regulation of DNA-templated transcription"/>
    <property type="evidence" value="ECO:0007669"/>
    <property type="project" value="TreeGrafter"/>
</dbReference>
<gene>
    <name evidence="5" type="ORF">D3Z33_09170</name>
</gene>
<evidence type="ECO:0000256" key="2">
    <source>
        <dbReference type="ARBA" id="ARBA00023125"/>
    </source>
</evidence>
<dbReference type="Gene3D" id="3.40.1410.10">
    <property type="entry name" value="Chorismate lyase-like"/>
    <property type="match status" value="1"/>
</dbReference>